<evidence type="ECO:0000313" key="2">
    <source>
        <dbReference type="EMBL" id="ETV71552.1"/>
    </source>
</evidence>
<gene>
    <name evidence="2" type="ORF">H257_13216</name>
</gene>
<sequence length="443" mass="48546">MDELFAPPKKSGHVRKSKSPCDGVDPPPVEVISDGTDVTSADPALTDMSLDLVSVADDEILLSCSSDEECKIQGLEKRTKATEGTDEAVERSLNTAHCNLTGVLDRDSDLPIEPRSSSEDLVYTDNAIEASFDESMSDVSMLTENYDEEMSIVPFTAASSAPHFDSGGRVHLVQPKIWLGLCQSLQLECTTHTVQLDTNRQLTVVCRASVESYETSLALDQTRSRFDSPTMTRLTLPASSFAHESAVYNPALPLGLSPVVCMEPAIDETFPRLMNVQTSSNRRNEPMGVEASSNKVPSQSSGMVRLHQLIVERQQHLMNDETMGIDLPDKIDDASHAYRRVSNEFQHLSSDVQALSCLLLEQLPVTSAVPDDTRPRLEALRQEIQLLHDCGSSLVHDMSLLQDHVLLLEARIDRLSLDFSSRLAQAETPAPESSSRPASTGLD</sequence>
<dbReference type="VEuPathDB" id="FungiDB:H257_13216"/>
<feature type="region of interest" description="Disordered" evidence="1">
    <location>
        <begin position="279"/>
        <end position="298"/>
    </location>
</feature>
<accession>W4FVQ6</accession>
<dbReference type="AlphaFoldDB" id="W4FVQ6"/>
<evidence type="ECO:0000256" key="1">
    <source>
        <dbReference type="SAM" id="MobiDB-lite"/>
    </source>
</evidence>
<reference evidence="2" key="1">
    <citation type="submission" date="2013-12" db="EMBL/GenBank/DDBJ databases">
        <title>The Genome Sequence of Aphanomyces astaci APO3.</title>
        <authorList>
            <consortium name="The Broad Institute Genomics Platform"/>
            <person name="Russ C."/>
            <person name="Tyler B."/>
            <person name="van West P."/>
            <person name="Dieguez-Uribeondo J."/>
            <person name="Young S.K."/>
            <person name="Zeng Q."/>
            <person name="Gargeya S."/>
            <person name="Fitzgerald M."/>
            <person name="Abouelleil A."/>
            <person name="Alvarado L."/>
            <person name="Chapman S.B."/>
            <person name="Gainer-Dewar J."/>
            <person name="Goldberg J."/>
            <person name="Griggs A."/>
            <person name="Gujja S."/>
            <person name="Hansen M."/>
            <person name="Howarth C."/>
            <person name="Imamovic A."/>
            <person name="Ireland A."/>
            <person name="Larimer J."/>
            <person name="McCowan C."/>
            <person name="Murphy C."/>
            <person name="Pearson M."/>
            <person name="Poon T.W."/>
            <person name="Priest M."/>
            <person name="Roberts A."/>
            <person name="Saif S."/>
            <person name="Shea T."/>
            <person name="Sykes S."/>
            <person name="Wortman J."/>
            <person name="Nusbaum C."/>
            <person name="Birren B."/>
        </authorList>
    </citation>
    <scope>NUCLEOTIDE SEQUENCE [LARGE SCALE GENOMIC DNA]</scope>
    <source>
        <strain evidence="2">APO3</strain>
    </source>
</reference>
<proteinExistence type="predicted"/>
<organism evidence="2">
    <name type="scientific">Aphanomyces astaci</name>
    <name type="common">Crayfish plague agent</name>
    <dbReference type="NCBI Taxonomy" id="112090"/>
    <lineage>
        <taxon>Eukaryota</taxon>
        <taxon>Sar</taxon>
        <taxon>Stramenopiles</taxon>
        <taxon>Oomycota</taxon>
        <taxon>Saprolegniomycetes</taxon>
        <taxon>Saprolegniales</taxon>
        <taxon>Verrucalvaceae</taxon>
        <taxon>Aphanomyces</taxon>
    </lineage>
</organism>
<feature type="compositionally biased region" description="Polar residues" evidence="1">
    <location>
        <begin position="431"/>
        <end position="443"/>
    </location>
</feature>
<name>W4FVQ6_APHAT</name>
<dbReference type="RefSeq" id="XP_009838985.1">
    <property type="nucleotide sequence ID" value="XM_009840683.1"/>
</dbReference>
<dbReference type="GeneID" id="20815212"/>
<feature type="region of interest" description="Disordered" evidence="1">
    <location>
        <begin position="1"/>
        <end position="29"/>
    </location>
</feature>
<dbReference type="EMBL" id="KI913159">
    <property type="protein sequence ID" value="ETV71552.1"/>
    <property type="molecule type" value="Genomic_DNA"/>
</dbReference>
<feature type="region of interest" description="Disordered" evidence="1">
    <location>
        <begin position="423"/>
        <end position="443"/>
    </location>
</feature>
<protein>
    <submittedName>
        <fullName evidence="2">Uncharacterized protein</fullName>
    </submittedName>
</protein>